<evidence type="ECO:0000313" key="3">
    <source>
        <dbReference type="EMBL" id="SUV52718.1"/>
    </source>
</evidence>
<name>A0A380ZVB1_9FLAO</name>
<dbReference type="SUPFAM" id="SSF54637">
    <property type="entry name" value="Thioesterase/thiol ester dehydrase-isomerase"/>
    <property type="match status" value="1"/>
</dbReference>
<dbReference type="AlphaFoldDB" id="A0A380ZVB1"/>
<dbReference type="RefSeq" id="WP_002688157.1">
    <property type="nucleotide sequence ID" value="NZ_UFTJ01000003.1"/>
</dbReference>
<proteinExistence type="inferred from homology"/>
<evidence type="ECO:0000313" key="4">
    <source>
        <dbReference type="Proteomes" id="UP000255515"/>
    </source>
</evidence>
<dbReference type="GO" id="GO:0047617">
    <property type="term" value="F:fatty acyl-CoA hydrolase activity"/>
    <property type="evidence" value="ECO:0007669"/>
    <property type="project" value="TreeGrafter"/>
</dbReference>
<gene>
    <name evidence="3" type="primary">ybgC</name>
    <name evidence="3" type="ORF">NCTC11661_01860</name>
</gene>
<dbReference type="NCBIfam" id="TIGR00051">
    <property type="entry name" value="YbgC/FadM family acyl-CoA thioesterase"/>
    <property type="match status" value="1"/>
</dbReference>
<protein>
    <submittedName>
        <fullName evidence="3">Acyl-CoA thioester hydrolase YbgC</fullName>
        <ecNumber evidence="3">3.1.2.-</ecNumber>
    </submittedName>
</protein>
<sequence length="136" mass="16372">MIVASYSFRVRYAEVDSMKFVYYGNYAQYFELGRVELFRKIGISYNEIEKRGIWLPVSEFYVKYIKSARYDDLLTVKTYIRKIPGVRIIFDYELFNEKNELITTASTTLYFFDPERKKIISCPDFLLTLIKDNWKE</sequence>
<dbReference type="Proteomes" id="UP000255515">
    <property type="component" value="Unassembled WGS sequence"/>
</dbReference>
<dbReference type="PANTHER" id="PTHR31793">
    <property type="entry name" value="4-HYDROXYBENZOYL-COA THIOESTERASE FAMILY MEMBER"/>
    <property type="match status" value="1"/>
</dbReference>
<keyword evidence="2 3" id="KW-0378">Hydrolase</keyword>
<dbReference type="Pfam" id="PF13279">
    <property type="entry name" value="4HBT_2"/>
    <property type="match status" value="1"/>
</dbReference>
<accession>A0A380ZVB1</accession>
<dbReference type="EC" id="3.1.2.-" evidence="3"/>
<dbReference type="Gene3D" id="3.10.129.10">
    <property type="entry name" value="Hotdog Thioesterase"/>
    <property type="match status" value="1"/>
</dbReference>
<dbReference type="PANTHER" id="PTHR31793:SF27">
    <property type="entry name" value="NOVEL THIOESTERASE SUPERFAMILY DOMAIN AND SAPOSIN A-TYPE DOMAIN CONTAINING PROTEIN (0610012H03RIK)"/>
    <property type="match status" value="1"/>
</dbReference>
<reference evidence="3 4" key="1">
    <citation type="submission" date="2018-06" db="EMBL/GenBank/DDBJ databases">
        <authorList>
            <consortium name="Pathogen Informatics"/>
            <person name="Doyle S."/>
        </authorList>
    </citation>
    <scope>NUCLEOTIDE SEQUENCE [LARGE SCALE GENOMIC DNA]</scope>
    <source>
        <strain evidence="3 4">NCTC11661</strain>
    </source>
</reference>
<dbReference type="CDD" id="cd00586">
    <property type="entry name" value="4HBT"/>
    <property type="match status" value="1"/>
</dbReference>
<dbReference type="EMBL" id="UFTJ01000003">
    <property type="protein sequence ID" value="SUV52718.1"/>
    <property type="molecule type" value="Genomic_DNA"/>
</dbReference>
<comment type="similarity">
    <text evidence="1">Belongs to the 4-hydroxybenzoyl-CoA thioesterase family.</text>
</comment>
<dbReference type="PIRSF" id="PIRSF003230">
    <property type="entry name" value="YbgC"/>
    <property type="match status" value="1"/>
</dbReference>
<organism evidence="3 4">
    <name type="scientific">Bergeyella zoohelcum</name>
    <dbReference type="NCBI Taxonomy" id="1015"/>
    <lineage>
        <taxon>Bacteria</taxon>
        <taxon>Pseudomonadati</taxon>
        <taxon>Bacteroidota</taxon>
        <taxon>Flavobacteriia</taxon>
        <taxon>Flavobacteriales</taxon>
        <taxon>Weeksellaceae</taxon>
        <taxon>Bergeyella</taxon>
    </lineage>
</organism>
<dbReference type="InterPro" id="IPR006684">
    <property type="entry name" value="YbgC/YbaW"/>
</dbReference>
<dbReference type="InterPro" id="IPR050563">
    <property type="entry name" value="4-hydroxybenzoyl-CoA_TE"/>
</dbReference>
<evidence type="ECO:0000256" key="1">
    <source>
        <dbReference type="ARBA" id="ARBA00005953"/>
    </source>
</evidence>
<dbReference type="InterPro" id="IPR029069">
    <property type="entry name" value="HotDog_dom_sf"/>
</dbReference>
<evidence type="ECO:0000256" key="2">
    <source>
        <dbReference type="ARBA" id="ARBA00022801"/>
    </source>
</evidence>